<feature type="transmembrane region" description="Helical" evidence="7">
    <location>
        <begin position="64"/>
        <end position="94"/>
    </location>
</feature>
<name>A0ABV3WNF9_9HYPH</name>
<comment type="caution">
    <text evidence="9">The sequence shown here is derived from an EMBL/GenBank/DDBJ whole genome shotgun (WGS) entry which is preliminary data.</text>
</comment>
<feature type="transmembrane region" description="Helical" evidence="7">
    <location>
        <begin position="264"/>
        <end position="284"/>
    </location>
</feature>
<keyword evidence="4 7" id="KW-0812">Transmembrane</keyword>
<dbReference type="SUPFAM" id="SSF160964">
    <property type="entry name" value="MalF N-terminal region-like"/>
    <property type="match status" value="1"/>
</dbReference>
<evidence type="ECO:0000313" key="9">
    <source>
        <dbReference type="EMBL" id="MEX4006188.1"/>
    </source>
</evidence>
<dbReference type="EMBL" id="JAZHFV010000001">
    <property type="protein sequence ID" value="MEX4006188.1"/>
    <property type="molecule type" value="Genomic_DNA"/>
</dbReference>
<feature type="domain" description="ABC transmembrane type-1" evidence="8">
    <location>
        <begin position="69"/>
        <end position="280"/>
    </location>
</feature>
<protein>
    <submittedName>
        <fullName evidence="9">Sugar ABC transporter permease</fullName>
    </submittedName>
</protein>
<keyword evidence="10" id="KW-1185">Reference proteome</keyword>
<keyword evidence="5 7" id="KW-1133">Transmembrane helix</keyword>
<evidence type="ECO:0000256" key="6">
    <source>
        <dbReference type="ARBA" id="ARBA00023136"/>
    </source>
</evidence>
<gene>
    <name evidence="9" type="ORF">V1479_02665</name>
</gene>
<keyword evidence="6 7" id="KW-0472">Membrane</keyword>
<dbReference type="PANTHER" id="PTHR43005:SF2">
    <property type="entry name" value="INTEGRAL MEMBRANE SUGAR TRANSPORT PROTEIN"/>
    <property type="match status" value="1"/>
</dbReference>
<dbReference type="InterPro" id="IPR035906">
    <property type="entry name" value="MetI-like_sf"/>
</dbReference>
<proteinExistence type="inferred from homology"/>
<evidence type="ECO:0000256" key="4">
    <source>
        <dbReference type="ARBA" id="ARBA00022692"/>
    </source>
</evidence>
<feature type="transmembrane region" description="Helical" evidence="7">
    <location>
        <begin position="208"/>
        <end position="228"/>
    </location>
</feature>
<dbReference type="Proteomes" id="UP001559025">
    <property type="component" value="Unassembled WGS sequence"/>
</dbReference>
<evidence type="ECO:0000256" key="5">
    <source>
        <dbReference type="ARBA" id="ARBA00022989"/>
    </source>
</evidence>
<feature type="transmembrane region" description="Helical" evidence="7">
    <location>
        <begin position="155"/>
        <end position="178"/>
    </location>
</feature>
<dbReference type="PROSITE" id="PS50928">
    <property type="entry name" value="ABC_TM1"/>
    <property type="match status" value="1"/>
</dbReference>
<feature type="transmembrane region" description="Helical" evidence="7">
    <location>
        <begin position="106"/>
        <end position="123"/>
    </location>
</feature>
<dbReference type="SUPFAM" id="SSF161098">
    <property type="entry name" value="MetI-like"/>
    <property type="match status" value="1"/>
</dbReference>
<sequence>MATRQTRTLARLMMAPAVVLLLIWMIVPLSMTIWYSFQNYNMLNPAMRGFAGFFNYVYFYTDPAFYQAIINTLFIVVGVLFITIVGGIALALLLDQPIFGQGIVRILVISPFFVMPPVAALIWKNMIMHPGYGVLADVSRFLGLQPVDWFAQYPLTSVIIIVAWQWLPFATLILLTALQSLDEEQKEAAEMDGANFANRFWYLTLPHLARAITVVILIQTIFLLAVYAEILVTTNGGPGYATTNLAFLIYRTALLSYDVGGASAGGVIAVVLANIVAIFLMRAVGRNLDR</sequence>
<dbReference type="CDD" id="cd06261">
    <property type="entry name" value="TM_PBP2"/>
    <property type="match status" value="1"/>
</dbReference>
<evidence type="ECO:0000313" key="10">
    <source>
        <dbReference type="Proteomes" id="UP001559025"/>
    </source>
</evidence>
<evidence type="ECO:0000256" key="3">
    <source>
        <dbReference type="ARBA" id="ARBA00022475"/>
    </source>
</evidence>
<keyword evidence="2 7" id="KW-0813">Transport</keyword>
<dbReference type="Pfam" id="PF00528">
    <property type="entry name" value="BPD_transp_1"/>
    <property type="match status" value="1"/>
</dbReference>
<evidence type="ECO:0000256" key="7">
    <source>
        <dbReference type="RuleBase" id="RU363032"/>
    </source>
</evidence>
<dbReference type="PANTHER" id="PTHR43005">
    <property type="entry name" value="BLR7065 PROTEIN"/>
    <property type="match status" value="1"/>
</dbReference>
<organism evidence="9 10">
    <name type="scientific">Neoaquamicrobium sediminum</name>
    <dbReference type="NCBI Taxonomy" id="1849104"/>
    <lineage>
        <taxon>Bacteria</taxon>
        <taxon>Pseudomonadati</taxon>
        <taxon>Pseudomonadota</taxon>
        <taxon>Alphaproteobacteria</taxon>
        <taxon>Hyphomicrobiales</taxon>
        <taxon>Phyllobacteriaceae</taxon>
        <taxon>Neoaquamicrobium</taxon>
    </lineage>
</organism>
<reference evidence="9 10" key="1">
    <citation type="submission" date="2024-01" db="EMBL/GenBank/DDBJ databases">
        <title>New evidence supports the origin of RcGTA from prophage.</title>
        <authorList>
            <person name="Xu Y."/>
            <person name="Liu B."/>
            <person name="Chen F."/>
        </authorList>
    </citation>
    <scope>NUCLEOTIDE SEQUENCE [LARGE SCALE GENOMIC DNA]</scope>
    <source>
        <strain evidence="9 10">CBW1107-2</strain>
    </source>
</reference>
<dbReference type="InterPro" id="IPR000515">
    <property type="entry name" value="MetI-like"/>
</dbReference>
<comment type="similarity">
    <text evidence="7">Belongs to the binding-protein-dependent transport system permease family.</text>
</comment>
<comment type="subcellular location">
    <subcellularLocation>
        <location evidence="1 7">Cell membrane</location>
        <topology evidence="1 7">Multi-pass membrane protein</topology>
    </subcellularLocation>
</comment>
<evidence type="ECO:0000259" key="8">
    <source>
        <dbReference type="PROSITE" id="PS50928"/>
    </source>
</evidence>
<accession>A0ABV3WNF9</accession>
<evidence type="ECO:0000256" key="2">
    <source>
        <dbReference type="ARBA" id="ARBA00022448"/>
    </source>
</evidence>
<evidence type="ECO:0000256" key="1">
    <source>
        <dbReference type="ARBA" id="ARBA00004651"/>
    </source>
</evidence>
<keyword evidence="3" id="KW-1003">Cell membrane</keyword>
<dbReference type="Gene3D" id="1.10.3720.10">
    <property type="entry name" value="MetI-like"/>
    <property type="match status" value="1"/>
</dbReference>
<dbReference type="RefSeq" id="WP_368801540.1">
    <property type="nucleotide sequence ID" value="NZ_JAZHFV010000001.1"/>
</dbReference>
<feature type="transmembrane region" description="Helical" evidence="7">
    <location>
        <begin position="12"/>
        <end position="37"/>
    </location>
</feature>